<dbReference type="SUPFAM" id="SSF52172">
    <property type="entry name" value="CheY-like"/>
    <property type="match status" value="1"/>
</dbReference>
<dbReference type="RefSeq" id="WP_273597073.1">
    <property type="nucleotide sequence ID" value="NZ_JAQQXS010000010.1"/>
</dbReference>
<dbReference type="SMART" id="SM00448">
    <property type="entry name" value="REC"/>
    <property type="match status" value="1"/>
</dbReference>
<gene>
    <name evidence="8" type="ORF">PRZ01_12220</name>
</gene>
<dbReference type="InterPro" id="IPR001789">
    <property type="entry name" value="Sig_transdc_resp-reg_receiver"/>
</dbReference>
<comment type="caution">
    <text evidence="8">The sequence shown here is derived from an EMBL/GenBank/DDBJ whole genome shotgun (WGS) entry which is preliminary data.</text>
</comment>
<reference evidence="8 9" key="1">
    <citation type="submission" date="2022-10" db="EMBL/GenBank/DDBJ databases">
        <title>paucibacter sp. hw8 Genome sequencing.</title>
        <authorList>
            <person name="Park S."/>
        </authorList>
    </citation>
    <scope>NUCLEOTIDE SEQUENCE [LARGE SCALE GENOMIC DNA]</scope>
    <source>
        <strain evidence="9">hw8</strain>
    </source>
</reference>
<keyword evidence="9" id="KW-1185">Reference proteome</keyword>
<evidence type="ECO:0000256" key="3">
    <source>
        <dbReference type="ARBA" id="ARBA00023015"/>
    </source>
</evidence>
<dbReference type="Gene3D" id="3.40.50.2300">
    <property type="match status" value="1"/>
</dbReference>
<evidence type="ECO:0000256" key="4">
    <source>
        <dbReference type="ARBA" id="ARBA00023125"/>
    </source>
</evidence>
<dbReference type="Proteomes" id="UP001219862">
    <property type="component" value="Unassembled WGS sequence"/>
</dbReference>
<keyword evidence="3" id="KW-0805">Transcription regulation</keyword>
<name>A0ABT5KSP6_9BURK</name>
<dbReference type="EMBL" id="JAQQXS010000010">
    <property type="protein sequence ID" value="MDC8785958.1"/>
    <property type="molecule type" value="Genomic_DNA"/>
</dbReference>
<accession>A0ABT5KSP6</accession>
<evidence type="ECO:0000256" key="6">
    <source>
        <dbReference type="PROSITE-ProRule" id="PRU00169"/>
    </source>
</evidence>
<evidence type="ECO:0000256" key="2">
    <source>
        <dbReference type="ARBA" id="ARBA00023012"/>
    </source>
</evidence>
<evidence type="ECO:0000313" key="8">
    <source>
        <dbReference type="EMBL" id="MDC8785958.1"/>
    </source>
</evidence>
<protein>
    <submittedName>
        <fullName evidence="8">Response regulator</fullName>
    </submittedName>
</protein>
<dbReference type="InterPro" id="IPR011006">
    <property type="entry name" value="CheY-like_superfamily"/>
</dbReference>
<dbReference type="PROSITE" id="PS50110">
    <property type="entry name" value="RESPONSE_REGULATORY"/>
    <property type="match status" value="1"/>
</dbReference>
<keyword evidence="1 6" id="KW-0597">Phosphoprotein</keyword>
<organism evidence="8 9">
    <name type="scientific">Roseateles koreensis</name>
    <dbReference type="NCBI Taxonomy" id="2987526"/>
    <lineage>
        <taxon>Bacteria</taxon>
        <taxon>Pseudomonadati</taxon>
        <taxon>Pseudomonadota</taxon>
        <taxon>Betaproteobacteria</taxon>
        <taxon>Burkholderiales</taxon>
        <taxon>Sphaerotilaceae</taxon>
        <taxon>Roseateles</taxon>
    </lineage>
</organism>
<proteinExistence type="predicted"/>
<evidence type="ECO:0000256" key="1">
    <source>
        <dbReference type="ARBA" id="ARBA00022553"/>
    </source>
</evidence>
<keyword evidence="2" id="KW-0902">Two-component regulatory system</keyword>
<dbReference type="Pfam" id="PF00072">
    <property type="entry name" value="Response_reg"/>
    <property type="match status" value="1"/>
</dbReference>
<feature type="domain" description="Response regulatory" evidence="7">
    <location>
        <begin position="3"/>
        <end position="120"/>
    </location>
</feature>
<evidence type="ECO:0000259" key="7">
    <source>
        <dbReference type="PROSITE" id="PS50110"/>
    </source>
</evidence>
<sequence>MKKILIVEDQSEIRELIKVTLEFEDYEIYEASNGPDALASAKRVTPDLILLDVMMPGGMDGTEVCKQVKSDSRLSRTRVIMLSAKSQVADKAAGVSAGADSYLTKPFSPMELLKSIKKVLR</sequence>
<dbReference type="PANTHER" id="PTHR48111">
    <property type="entry name" value="REGULATOR OF RPOS"/>
    <property type="match status" value="1"/>
</dbReference>
<evidence type="ECO:0000256" key="5">
    <source>
        <dbReference type="ARBA" id="ARBA00023163"/>
    </source>
</evidence>
<evidence type="ECO:0000313" key="9">
    <source>
        <dbReference type="Proteomes" id="UP001219862"/>
    </source>
</evidence>
<keyword evidence="4" id="KW-0238">DNA-binding</keyword>
<keyword evidence="5" id="KW-0804">Transcription</keyword>
<feature type="modified residue" description="4-aspartylphosphate" evidence="6">
    <location>
        <position position="52"/>
    </location>
</feature>
<dbReference type="InterPro" id="IPR039420">
    <property type="entry name" value="WalR-like"/>
</dbReference>
<dbReference type="PANTHER" id="PTHR48111:SF1">
    <property type="entry name" value="TWO-COMPONENT RESPONSE REGULATOR ORR33"/>
    <property type="match status" value="1"/>
</dbReference>